<evidence type="ECO:0000256" key="1">
    <source>
        <dbReference type="ARBA" id="ARBA00004479"/>
    </source>
</evidence>
<dbReference type="InterPro" id="IPR050713">
    <property type="entry name" value="RTP_Phos/Ushers"/>
</dbReference>
<evidence type="ECO:0000256" key="8">
    <source>
        <dbReference type="ARBA" id="ARBA00023136"/>
    </source>
</evidence>
<evidence type="ECO:0000259" key="12">
    <source>
        <dbReference type="PROSITE" id="PS50055"/>
    </source>
</evidence>
<keyword evidence="2 11" id="KW-0812">Transmembrane</keyword>
<evidence type="ECO:0000256" key="11">
    <source>
        <dbReference type="SAM" id="Phobius"/>
    </source>
</evidence>
<dbReference type="CDD" id="cd00063">
    <property type="entry name" value="FN3"/>
    <property type="match status" value="2"/>
</dbReference>
<dbReference type="FunFam" id="3.90.190.10:FF:000210">
    <property type="entry name" value="Receptor-type tyrosine-protein phosphatase delta isoform x2"/>
    <property type="match status" value="1"/>
</dbReference>
<keyword evidence="5" id="KW-0378">Hydrolase</keyword>
<evidence type="ECO:0000259" key="14">
    <source>
        <dbReference type="PROSITE" id="PS50853"/>
    </source>
</evidence>
<feature type="domain" description="Tyrosine-protein phosphatase" evidence="12">
    <location>
        <begin position="1454"/>
        <end position="1713"/>
    </location>
</feature>
<dbReference type="STRING" id="70667.A0A183SN69"/>
<feature type="domain" description="Tyrosine specific protein phosphatases" evidence="13">
    <location>
        <begin position="1631"/>
        <end position="1704"/>
    </location>
</feature>
<keyword evidence="16" id="KW-1185">Reference proteome</keyword>
<feature type="region of interest" description="Disordered" evidence="10">
    <location>
        <begin position="592"/>
        <end position="621"/>
    </location>
</feature>
<dbReference type="PANTHER" id="PTHR46957">
    <property type="entry name" value="CYTOKINE RECEPTOR"/>
    <property type="match status" value="1"/>
</dbReference>
<evidence type="ECO:0000313" key="15">
    <source>
        <dbReference type="EMBL" id="VDL92052.1"/>
    </source>
</evidence>
<reference evidence="17" key="1">
    <citation type="submission" date="2016-06" db="UniProtKB">
        <authorList>
            <consortium name="WormBaseParasite"/>
        </authorList>
    </citation>
    <scope>IDENTIFICATION</scope>
</reference>
<dbReference type="GO" id="GO:0004725">
    <property type="term" value="F:protein tyrosine phosphatase activity"/>
    <property type="evidence" value="ECO:0007669"/>
    <property type="project" value="InterPro"/>
</dbReference>
<feature type="transmembrane region" description="Helical" evidence="11">
    <location>
        <begin position="840"/>
        <end position="866"/>
    </location>
</feature>
<evidence type="ECO:0000256" key="2">
    <source>
        <dbReference type="ARBA" id="ARBA00022692"/>
    </source>
</evidence>
<feature type="domain" description="Fibronectin type-III" evidence="14">
    <location>
        <begin position="280"/>
        <end position="390"/>
    </location>
</feature>
<evidence type="ECO:0000256" key="9">
    <source>
        <dbReference type="ARBA" id="ARBA00023180"/>
    </source>
</evidence>
<feature type="domain" description="Fibronectin type-III" evidence="14">
    <location>
        <begin position="179"/>
        <end position="277"/>
    </location>
</feature>
<evidence type="ECO:0000313" key="17">
    <source>
        <dbReference type="WBParaSite" id="SSLN_0000584801-mRNA-1"/>
    </source>
</evidence>
<dbReference type="InterPro" id="IPR003961">
    <property type="entry name" value="FN3_dom"/>
</dbReference>
<evidence type="ECO:0000256" key="4">
    <source>
        <dbReference type="ARBA" id="ARBA00022737"/>
    </source>
</evidence>
<dbReference type="WBParaSite" id="SSLN_0000584801-mRNA-1">
    <property type="protein sequence ID" value="SSLN_0000584801-mRNA-1"/>
    <property type="gene ID" value="SSLN_0000584801"/>
</dbReference>
<evidence type="ECO:0000256" key="3">
    <source>
        <dbReference type="ARBA" id="ARBA00022729"/>
    </source>
</evidence>
<evidence type="ECO:0000256" key="6">
    <source>
        <dbReference type="ARBA" id="ARBA00022912"/>
    </source>
</evidence>
<dbReference type="GO" id="GO:0016020">
    <property type="term" value="C:membrane"/>
    <property type="evidence" value="ECO:0007669"/>
    <property type="project" value="UniProtKB-SubCell"/>
</dbReference>
<protein>
    <submittedName>
        <fullName evidence="17">Protein-tyrosine-phosphatase</fullName>
    </submittedName>
</protein>
<dbReference type="SMART" id="SM00404">
    <property type="entry name" value="PTPc_motif"/>
    <property type="match status" value="2"/>
</dbReference>
<dbReference type="Pfam" id="PF00102">
    <property type="entry name" value="Y_phosphatase"/>
    <property type="match status" value="2"/>
</dbReference>
<evidence type="ECO:0000256" key="10">
    <source>
        <dbReference type="SAM" id="MobiDB-lite"/>
    </source>
</evidence>
<dbReference type="SUPFAM" id="SSF49265">
    <property type="entry name" value="Fibronectin type III"/>
    <property type="match status" value="3"/>
</dbReference>
<sequence>MEKGTIRPAPLRPLNLRVIRMKEQARRFPLPLDDVRRETGLPYVSLELAWDRPPQYRQEGQMVYQVSATPVALPYIATESQRLDSHHSVTSVIRTPNALWLNGTRMLANVWAVGAEANQIYFRSSNRIGFRYIRYPIFARYLCCFGITYLFQVAVLNGSSTGATTSLNVTTPDNVPSGFPLNFKVRGVSPTAVEVTWEPPALHLRNGRLTSYQVRYFEVGAETETEKSVDVLVPEQLSYMARDLKTQTYYSFMVRAFTSRGPGPWTRANNVRTTVESPPPPVDIQAIRINQHQIKVTWRMPDGDHTTGTGASSRAPKRRVAVQGFRLLYAPNESPYDSDRWTTYDVGPVEMTIISHLDSKSPYIIRVKSRGPDGRFGEWSPAVVARSALSTWETEFSVRDLLCSAGQTSAKITWQRPQKTSQLVGFNLRISGSKEFADESGVMRRQSFEPRSAKVAFFTAHDGYSYVVEELEPNTVYDVQINAYYEKTLNLESNWETTSCHTAMQKPAKVPPPLPISALEDRKQVNLKVFRVTERLGKIRQYYLLVSPYHLTDGSMETVTIEETITTSRGLPSSKTRYIAARFTQDYFEPPGTSSRDFILGGGGANGRSSPTAPNQPGLGLPRLLQRQRRATRNDLYPLPLNQHVVAAATSSQQRGDFHPSWLSDDNGLPLLSNPSPGPGSTGLLLTAATATTTTASVGSDQVSTELGFLADEAIVFDNKPLEAGQVYCVSLSPRTPTTVRKFIARFPPTSVRRFQARMCLQQEKSICFHFAQALVLVCVFNEDHSVGDSFTTCTASPWSPPFATDPYLPALLEVRSSNGKMGSITEGKLDSAHVGASDLYTVSIVAVILGVAVVTTICTVLVCVLRRRRQPKMLTRPIQLDQSLKQPLMNVTDGAGTSQTAVAAASAAGVVEASTIAGFYPVGTICANNGALSVSPPGYSQLVTMPKTANSSGYCGQQMDGTNSFRQYHPEAGGGGGDDTLPSEFHYPYESSGLSGPGGLFAQPKPIEVETRDLMDGVLPNANATISRSLYPSPPWHEPGQLTLMNGNPARMNGMGYSTCNGRFNTGLTTAAENGLFNEPPDDNSMELQQLFCGGTLNRRPIPAAYLAEHIRKLSADDNRLLSQEYESIDPGHQFSWEASNLEVNKSKNRYANVVAYDHSRVILRNIEGIPGSDYINANYIDGYKKPNCYIATQGPLPETYSDFWRMIWEQRVSLIVMMTRLEERTRIKCDQYWPSRGPETYAGGLISVLPKEVTELAYYTIRKFSIRSRSGGGGGGGGGVGGGGRGGLEEEVREIVHLQFTHWPDHGVPESPIPLLLFMRRIRAVTSAKARESSVPGSLLGSGATSTSNESDTNSGPIVVHCSAGVGRTGALIALDIMHDQMRYENAVDVLGCVTSLRAQRNFMVQTEEQYVFVYSALLEMAEGGYTEVSARGLYAQFTSLLQTDSMGFSGFDLEFKKLESFFLPKASFTSALLPQNKCKNRFFGVLPYEMTRVSLTPIRGIEGSDYINANFIDSYRKRQAYIATQGPIAETLEDFWRMIWEHNSAIIVMLSKPMEQGKEHSYPYWPSKRSARYQYYVIDPMVEYNMPTYTLREFKVTDTRAGVSRTVRQFQYTEWPEMGMPDNCEAFTNFITQIHKTKDQFGQDGPITVHCSCGSGRTGVFILLSIVLERLRNEGIVDILQTVRLLRTQRIHMIQSPEQLQFCYKAVLDYISSFNACVR</sequence>
<proteinExistence type="predicted"/>
<evidence type="ECO:0000256" key="5">
    <source>
        <dbReference type="ARBA" id="ARBA00022801"/>
    </source>
</evidence>
<dbReference type="PROSITE" id="PS00383">
    <property type="entry name" value="TYR_PHOSPHATASE_1"/>
    <property type="match status" value="2"/>
</dbReference>
<evidence type="ECO:0000259" key="13">
    <source>
        <dbReference type="PROSITE" id="PS50056"/>
    </source>
</evidence>
<dbReference type="SUPFAM" id="SSF52799">
    <property type="entry name" value="(Phosphotyrosine protein) phosphatases II"/>
    <property type="match status" value="2"/>
</dbReference>
<keyword evidence="4" id="KW-0677">Repeat</keyword>
<keyword evidence="6" id="KW-0904">Protein phosphatase</keyword>
<dbReference type="InterPro" id="IPR016130">
    <property type="entry name" value="Tyr_Pase_AS"/>
</dbReference>
<dbReference type="InterPro" id="IPR036116">
    <property type="entry name" value="FN3_sf"/>
</dbReference>
<dbReference type="PROSITE" id="PS50853">
    <property type="entry name" value="FN3"/>
    <property type="match status" value="2"/>
</dbReference>
<dbReference type="PROSITE" id="PS50055">
    <property type="entry name" value="TYR_PHOSPHATASE_PTP"/>
    <property type="match status" value="2"/>
</dbReference>
<dbReference type="InterPro" id="IPR029021">
    <property type="entry name" value="Prot-tyrosine_phosphatase-like"/>
</dbReference>
<keyword evidence="8 11" id="KW-0472">Membrane</keyword>
<keyword evidence="9" id="KW-0325">Glycoprotein</keyword>
<dbReference type="Gene3D" id="3.90.190.10">
    <property type="entry name" value="Protein tyrosine phosphatase superfamily"/>
    <property type="match status" value="2"/>
</dbReference>
<dbReference type="Gene3D" id="2.60.40.10">
    <property type="entry name" value="Immunoglobulins"/>
    <property type="match status" value="3"/>
</dbReference>
<feature type="domain" description="Tyrosine specific protein phosphatases" evidence="13">
    <location>
        <begin position="1318"/>
        <end position="1414"/>
    </location>
</feature>
<evidence type="ECO:0000313" key="16">
    <source>
        <dbReference type="Proteomes" id="UP000275846"/>
    </source>
</evidence>
<feature type="compositionally biased region" description="Low complexity" evidence="10">
    <location>
        <begin position="1339"/>
        <end position="1350"/>
    </location>
</feature>
<comment type="subcellular location">
    <subcellularLocation>
        <location evidence="1">Membrane</location>
        <topology evidence="1">Single-pass type I membrane protein</topology>
    </subcellularLocation>
</comment>
<dbReference type="Pfam" id="PF00041">
    <property type="entry name" value="fn3"/>
    <property type="match status" value="1"/>
</dbReference>
<gene>
    <name evidence="15" type="ORF">SSLN_LOCUS5667</name>
</gene>
<dbReference type="PRINTS" id="PR00700">
    <property type="entry name" value="PRTYPHPHTASE"/>
</dbReference>
<dbReference type="PANTHER" id="PTHR46957:SF6">
    <property type="entry name" value="PROTEIN-TYROSINE-PHOSPHATASE"/>
    <property type="match status" value="1"/>
</dbReference>
<dbReference type="InterPro" id="IPR003595">
    <property type="entry name" value="Tyr_Pase_cat"/>
</dbReference>
<accession>A0A183SN69</accession>
<name>A0A183SN69_SCHSO</name>
<feature type="domain" description="Tyrosine-protein phosphatase" evidence="12">
    <location>
        <begin position="1123"/>
        <end position="1423"/>
    </location>
</feature>
<feature type="region of interest" description="Disordered" evidence="10">
    <location>
        <begin position="1336"/>
        <end position="1356"/>
    </location>
</feature>
<reference evidence="15 16" key="2">
    <citation type="submission" date="2018-11" db="EMBL/GenBank/DDBJ databases">
        <authorList>
            <consortium name="Pathogen Informatics"/>
        </authorList>
    </citation>
    <scope>NUCLEOTIDE SEQUENCE [LARGE SCALE GENOMIC DNA]</scope>
    <source>
        <strain evidence="15 16">NST_G2</strain>
    </source>
</reference>
<dbReference type="OrthoDB" id="10253954at2759"/>
<dbReference type="FunFam" id="2.60.40.10:FF:000028">
    <property type="entry name" value="Neuronal cell adhesion molecule"/>
    <property type="match status" value="1"/>
</dbReference>
<dbReference type="InterPro" id="IPR000387">
    <property type="entry name" value="Tyr_Pase_dom"/>
</dbReference>
<dbReference type="FunFam" id="3.90.190.10:FF:000002">
    <property type="entry name" value="receptor-type tyrosine-protein phosphatase delta isoform X2"/>
    <property type="match status" value="1"/>
</dbReference>
<dbReference type="PROSITE" id="PS50056">
    <property type="entry name" value="TYR_PHOSPHATASE_2"/>
    <property type="match status" value="2"/>
</dbReference>
<keyword evidence="3" id="KW-0732">Signal</keyword>
<dbReference type="Proteomes" id="UP000275846">
    <property type="component" value="Unassembled WGS sequence"/>
</dbReference>
<keyword evidence="7 11" id="KW-1133">Transmembrane helix</keyword>
<dbReference type="SMART" id="SM00194">
    <property type="entry name" value="PTPc"/>
    <property type="match status" value="2"/>
</dbReference>
<dbReference type="InterPro" id="IPR000242">
    <property type="entry name" value="PTP_cat"/>
</dbReference>
<evidence type="ECO:0000256" key="7">
    <source>
        <dbReference type="ARBA" id="ARBA00022989"/>
    </source>
</evidence>
<organism evidence="17">
    <name type="scientific">Schistocephalus solidus</name>
    <name type="common">Tapeworm</name>
    <dbReference type="NCBI Taxonomy" id="70667"/>
    <lineage>
        <taxon>Eukaryota</taxon>
        <taxon>Metazoa</taxon>
        <taxon>Spiralia</taxon>
        <taxon>Lophotrochozoa</taxon>
        <taxon>Platyhelminthes</taxon>
        <taxon>Cestoda</taxon>
        <taxon>Eucestoda</taxon>
        <taxon>Diphyllobothriidea</taxon>
        <taxon>Diphyllobothriidae</taxon>
        <taxon>Schistocephalus</taxon>
    </lineage>
</organism>
<dbReference type="InterPro" id="IPR013783">
    <property type="entry name" value="Ig-like_fold"/>
</dbReference>
<dbReference type="EMBL" id="UYSU01033349">
    <property type="protein sequence ID" value="VDL92052.1"/>
    <property type="molecule type" value="Genomic_DNA"/>
</dbReference>
<dbReference type="SMART" id="SM00060">
    <property type="entry name" value="FN3"/>
    <property type="match status" value="3"/>
</dbReference>